<feature type="transmembrane region" description="Helical" evidence="1">
    <location>
        <begin position="399"/>
        <end position="419"/>
    </location>
</feature>
<feature type="transmembrane region" description="Helical" evidence="1">
    <location>
        <begin position="339"/>
        <end position="358"/>
    </location>
</feature>
<dbReference type="Proteomes" id="UP000738126">
    <property type="component" value="Unassembled WGS sequence"/>
</dbReference>
<feature type="transmembrane region" description="Helical" evidence="1">
    <location>
        <begin position="40"/>
        <end position="59"/>
    </location>
</feature>
<organism evidence="4 5">
    <name type="scientific">Halorhodospira neutriphila</name>
    <dbReference type="NCBI Taxonomy" id="168379"/>
    <lineage>
        <taxon>Bacteria</taxon>
        <taxon>Pseudomonadati</taxon>
        <taxon>Pseudomonadota</taxon>
        <taxon>Gammaproteobacteria</taxon>
        <taxon>Chromatiales</taxon>
        <taxon>Ectothiorhodospiraceae</taxon>
        <taxon>Halorhodospira</taxon>
    </lineage>
</organism>
<evidence type="ECO:0000313" key="5">
    <source>
        <dbReference type="Proteomes" id="UP000738126"/>
    </source>
</evidence>
<reference evidence="4 5" key="1">
    <citation type="journal article" date="2020" name="Microorganisms">
        <title>Osmotic Adaptation and Compatible Solute Biosynthesis of Phototrophic Bacteria as Revealed from Genome Analyses.</title>
        <authorList>
            <person name="Imhoff J.F."/>
            <person name="Rahn T."/>
            <person name="Kunzel S."/>
            <person name="Keller A."/>
            <person name="Neulinger S.C."/>
        </authorList>
    </citation>
    <scope>NUCLEOTIDE SEQUENCE [LARGE SCALE GENOMIC DNA]</scope>
    <source>
        <strain evidence="4 5">DSM 15116</strain>
    </source>
</reference>
<accession>A0ABS1E1Z8</accession>
<feature type="transmembrane region" description="Helical" evidence="1">
    <location>
        <begin position="6"/>
        <end position="28"/>
    </location>
</feature>
<dbReference type="PANTHER" id="PTHR39084">
    <property type="entry name" value="MEMBRANE PROTEIN-RELATED"/>
    <property type="match status" value="1"/>
</dbReference>
<feature type="transmembrane region" description="Helical" evidence="1">
    <location>
        <begin position="310"/>
        <end position="327"/>
    </location>
</feature>
<evidence type="ECO:0008006" key="6">
    <source>
        <dbReference type="Google" id="ProtNLM"/>
    </source>
</evidence>
<sequence>MDEIPWRVFGTLGVALAVGLLIGLERGWHDRDAPEGQRVAGLRTFGLIGLLGGLCALLADAYGGVMLGLGFAGLAATLIVAHFKSSWRTEDYGITSEVASLATFALGAAAVAGHPAPAAAGAVITATLLGLKPELHAWLRRLDRQELIAALQLGLISVVVLPLLPDVGYGPGGALNPYALWWLVVLITAISFVGHFAIRVAGERRGLLFTGLAGGLASSTALTLSFARIGREHAALHPWLAIGVAVAASTMFLRMLVEVALVSPGLLAAAAPVLGTMALVGFGVAGAVLLRPRRAPDRPAGIEGTRPFQLKVALQFAAALAVIGVLSELAGRWLGDRGLYLLALLSGVADVDAITLSLARMTERGLSSEVAVRGMVIAAMTNTVVKSLMVVVIAGGRMAWQVALAAAAMIAGGGAALLLRLGIA</sequence>
<dbReference type="PANTHER" id="PTHR39084:SF1">
    <property type="entry name" value="DUF4010 DOMAIN-CONTAINING PROTEIN"/>
    <property type="match status" value="1"/>
</dbReference>
<feature type="transmembrane region" description="Helical" evidence="1">
    <location>
        <begin position="147"/>
        <end position="167"/>
    </location>
</feature>
<evidence type="ECO:0000259" key="3">
    <source>
        <dbReference type="Pfam" id="PF13194"/>
    </source>
</evidence>
<feature type="transmembrane region" description="Helical" evidence="1">
    <location>
        <begin position="269"/>
        <end position="290"/>
    </location>
</feature>
<dbReference type="EMBL" id="NRSH01000002">
    <property type="protein sequence ID" value="MBK1725495.1"/>
    <property type="molecule type" value="Genomic_DNA"/>
</dbReference>
<feature type="domain" description="MgtC/SapB/SrpB/YhiD N-terminal" evidence="2">
    <location>
        <begin position="12"/>
        <end position="137"/>
    </location>
</feature>
<dbReference type="Pfam" id="PF02308">
    <property type="entry name" value="MgtC"/>
    <property type="match status" value="1"/>
</dbReference>
<evidence type="ECO:0000256" key="1">
    <source>
        <dbReference type="SAM" id="Phobius"/>
    </source>
</evidence>
<keyword evidence="1" id="KW-0812">Transmembrane</keyword>
<dbReference type="RefSeq" id="WP_200255706.1">
    <property type="nucleotide sequence ID" value="NZ_NRSH01000002.1"/>
</dbReference>
<keyword evidence="5" id="KW-1185">Reference proteome</keyword>
<feature type="transmembrane region" description="Helical" evidence="1">
    <location>
        <begin position="239"/>
        <end position="257"/>
    </location>
</feature>
<comment type="caution">
    <text evidence="4">The sequence shown here is derived from an EMBL/GenBank/DDBJ whole genome shotgun (WGS) entry which is preliminary data.</text>
</comment>
<feature type="transmembrane region" description="Helical" evidence="1">
    <location>
        <begin position="370"/>
        <end position="393"/>
    </location>
</feature>
<feature type="transmembrane region" description="Helical" evidence="1">
    <location>
        <begin position="65"/>
        <end position="83"/>
    </location>
</feature>
<dbReference type="InterPro" id="IPR049177">
    <property type="entry name" value="MgtC_SapB_SrpB_YhiD_N"/>
</dbReference>
<name>A0ABS1E1Z8_9GAMM</name>
<dbReference type="InterPro" id="IPR025105">
    <property type="entry name" value="DUF4010"/>
</dbReference>
<protein>
    <recommendedName>
        <fullName evidence="6">DUF4010 domain-containing protein</fullName>
    </recommendedName>
</protein>
<gene>
    <name evidence="4" type="ORF">CKO13_00320</name>
</gene>
<evidence type="ECO:0000313" key="4">
    <source>
        <dbReference type="EMBL" id="MBK1725495.1"/>
    </source>
</evidence>
<feature type="domain" description="DUF4010" evidence="3">
    <location>
        <begin position="185"/>
        <end position="393"/>
    </location>
</feature>
<dbReference type="Pfam" id="PF13194">
    <property type="entry name" value="DUF4010"/>
    <property type="match status" value="1"/>
</dbReference>
<keyword evidence="1" id="KW-0472">Membrane</keyword>
<evidence type="ECO:0000259" key="2">
    <source>
        <dbReference type="Pfam" id="PF02308"/>
    </source>
</evidence>
<keyword evidence="1" id="KW-1133">Transmembrane helix</keyword>
<proteinExistence type="predicted"/>
<feature type="transmembrane region" description="Helical" evidence="1">
    <location>
        <begin position="179"/>
        <end position="201"/>
    </location>
</feature>